<dbReference type="AlphaFoldDB" id="A0A090AKP0"/>
<protein>
    <submittedName>
        <fullName evidence="1">Uncharacterized protein</fullName>
    </submittedName>
</protein>
<dbReference type="OrthoDB" id="7057350at2"/>
<accession>A0A090AKP0</accession>
<reference evidence="1 2" key="1">
    <citation type="journal article" date="2014" name="ISME J.">
        <title>Ecophysiology of Thioploca ingrica as revealed by the complete genome sequence supplemented with proteomic evidence.</title>
        <authorList>
            <person name="Kojima H."/>
            <person name="Ogura Y."/>
            <person name="Yamamoto N."/>
            <person name="Togashi T."/>
            <person name="Mori H."/>
            <person name="Watanabe T."/>
            <person name="Nemoto F."/>
            <person name="Kurokawa K."/>
            <person name="Hayashi T."/>
            <person name="Fukui M."/>
        </authorList>
    </citation>
    <scope>NUCLEOTIDE SEQUENCE [LARGE SCALE GENOMIC DNA]</scope>
</reference>
<dbReference type="Proteomes" id="UP000031623">
    <property type="component" value="Chromosome"/>
</dbReference>
<dbReference type="HOGENOM" id="CLU_793693_0_0_6"/>
<proteinExistence type="predicted"/>
<dbReference type="KEGG" id="tig:THII_1318"/>
<keyword evidence="2" id="KW-1185">Reference proteome</keyword>
<sequence length="328" mass="35932">MIIKQSLLKVALSLSVGISLFSFTPEILADQSRILYAGQHTEVGVVDVLINGDTTTVDYTITTPGWCLNLTHLYVGTTEPKKIAPGQFPYAHTNLGCTQFDSYEVPTSQCGYVAAHAEVTQWSVPIGGEVTYKVSHSSSTREEGLFDGDILINGEWQRHLSRCVDLDHSIGSNKEYTCTLYSSLDMNAPVDKPANLDLLNYMLNHQDEYMADPNLGGLGLGPATKKDILAAGWTLIENSPIPSNLKGNQLRVDYIVNQALLYGEGFIPGPDDIIGIIVYCGTKVQVTLMEFIRGDIELGSETAWAQGDFPFLNNKGKPTGWGTYFQCH</sequence>
<evidence type="ECO:0000313" key="2">
    <source>
        <dbReference type="Proteomes" id="UP000031623"/>
    </source>
</evidence>
<name>A0A090AKP0_9GAMM</name>
<organism evidence="1 2">
    <name type="scientific">Thioploca ingrica</name>
    <dbReference type="NCBI Taxonomy" id="40754"/>
    <lineage>
        <taxon>Bacteria</taxon>
        <taxon>Pseudomonadati</taxon>
        <taxon>Pseudomonadota</taxon>
        <taxon>Gammaproteobacteria</taxon>
        <taxon>Thiotrichales</taxon>
        <taxon>Thiotrichaceae</taxon>
        <taxon>Thioploca</taxon>
    </lineage>
</organism>
<gene>
    <name evidence="1" type="ORF">THII_1318</name>
</gene>
<evidence type="ECO:0000313" key="1">
    <source>
        <dbReference type="EMBL" id="BAP55615.1"/>
    </source>
</evidence>
<dbReference type="EMBL" id="AP014633">
    <property type="protein sequence ID" value="BAP55615.1"/>
    <property type="molecule type" value="Genomic_DNA"/>
</dbReference>